<dbReference type="RefSeq" id="WP_127351422.1">
    <property type="nucleotide sequence ID" value="NZ_CP034791.1"/>
</dbReference>
<dbReference type="InterPro" id="IPR053161">
    <property type="entry name" value="Ulvan_degrading_GH"/>
</dbReference>
<protein>
    <submittedName>
        <fullName evidence="1">Glycoside hydrolase</fullName>
    </submittedName>
</protein>
<dbReference type="Gene3D" id="2.60.120.260">
    <property type="entry name" value="Galactose-binding domain-like"/>
    <property type="match status" value="1"/>
</dbReference>
<dbReference type="InterPro" id="IPR008979">
    <property type="entry name" value="Galactose-bd-like_sf"/>
</dbReference>
<reference evidence="1 2" key="1">
    <citation type="submission" date="2018-12" db="EMBL/GenBank/DDBJ databases">
        <title>Genome sequence from the cellulolytic species, Caldicellulosiruptor changbaiensis.</title>
        <authorList>
            <person name="Blumer-Schuette S.E."/>
            <person name="Mendoza C."/>
        </authorList>
    </citation>
    <scope>NUCLEOTIDE SEQUENCE [LARGE SCALE GENOMIC DNA]</scope>
    <source>
        <strain evidence="1 2">CBS-Z</strain>
    </source>
</reference>
<dbReference type="GO" id="GO:0016787">
    <property type="term" value="F:hydrolase activity"/>
    <property type="evidence" value="ECO:0007669"/>
    <property type="project" value="UniProtKB-KW"/>
</dbReference>
<accession>A0A3T0D3K5</accession>
<name>A0A3T0D3K5_9FIRM</name>
<proteinExistence type="predicted"/>
<gene>
    <name evidence="1" type="ORF">ELD05_03785</name>
</gene>
<dbReference type="EMBL" id="CP034791">
    <property type="protein sequence ID" value="AZT89847.1"/>
    <property type="molecule type" value="Genomic_DNA"/>
</dbReference>
<dbReference type="SUPFAM" id="SSF49785">
    <property type="entry name" value="Galactose-binding domain-like"/>
    <property type="match status" value="1"/>
</dbReference>
<dbReference type="Proteomes" id="UP000282930">
    <property type="component" value="Chromosome"/>
</dbReference>
<dbReference type="PANTHER" id="PTHR36848">
    <property type="entry name" value="DNA-BINDING PROTEIN (PUTATIVE SECRETED PROTEIN)-RELATED"/>
    <property type="match status" value="1"/>
</dbReference>
<dbReference type="PANTHER" id="PTHR36848:SF2">
    <property type="entry name" value="SECRETED PROTEIN"/>
    <property type="match status" value="1"/>
</dbReference>
<organism evidence="1 2">
    <name type="scientific">Caldicellulosiruptor changbaiensis</name>
    <dbReference type="NCBI Taxonomy" id="1222016"/>
    <lineage>
        <taxon>Bacteria</taxon>
        <taxon>Bacillati</taxon>
        <taxon>Bacillota</taxon>
        <taxon>Bacillota incertae sedis</taxon>
        <taxon>Caldicellulosiruptorales</taxon>
        <taxon>Caldicellulosiruptoraceae</taxon>
        <taxon>Caldicellulosiruptor</taxon>
    </lineage>
</organism>
<dbReference type="Pfam" id="PF17132">
    <property type="entry name" value="Glyco_hydro_106"/>
    <property type="match status" value="1"/>
</dbReference>
<evidence type="ECO:0000313" key="1">
    <source>
        <dbReference type="EMBL" id="AZT89847.1"/>
    </source>
</evidence>
<keyword evidence="1" id="KW-0378">Hydrolase</keyword>
<dbReference type="KEGG" id="ccha:ELD05_03785"/>
<keyword evidence="2" id="KW-1185">Reference proteome</keyword>
<evidence type="ECO:0000313" key="2">
    <source>
        <dbReference type="Proteomes" id="UP000282930"/>
    </source>
</evidence>
<dbReference type="AlphaFoldDB" id="A0A3T0D3K5"/>
<sequence length="1039" mass="121422">MDINFKIKPFWFWNGKIENDEIAVQIAQMHEKGIGGFFIHPRQGLEIPYLSHEWFEKVSVAIECAKKYNMEVWLYDEYPYPSGISAGEVVAQHPEYQAFILDYKVFEAKDNEEICIEIPMCEVLLPRAYRIRNNTIVWNEYIDLIDYIGVIYKEHIYQESGLTFYNRKRYFVGDGAKVLKWKVPKGEWKIFLFYQYPLKNFKYFGTFIDPLNKDAVRLFIQTTHEKYKKYLGHEFGKTIKGIFTDETAPVAGKLPWSKLLPKLFEQTYGENLIEKLPQIICTDIFDTACSKIKYQFWKLVVDTFIESYDKQILEWCHQNNLLYVGEKPILRSSQLAFMDIPGIDAGHQKAGDIPQVVSENYRANPKIASSAAHFYKKERVLCECFHSIGWSMTMQDMKWIFDWLILQGIDMFVPHAFYYSADGLKKHDAPPSAFFQMPWWKHQKILSEYVENVTKMLKNCKRKVDVLVVDPITSQWTCFYEKEIKEKISKDFRRIQQILLEQNIDYYIVDQSLVRNLECRNQKIYYDNEKFELLIIPPVTNLEKEAYMKIKELILNGCKIVFIGCLPFQNIEDFDVAKDISNFLGVNPMDIAKAYTTGSKLNNTVFLNSCIFIGNIEDLATKIDKICEKPVSVSYESSNDRGILCAYFEDVDHDLLFIINPTKEKKSCMIHVGYKADEITRIYSVPLTLQDSEKEINFENSLDKKQMVFSISFEPFQSYLIKLEKSWIKKNNHKSDIEKRVFQYKIPLETPWKFSIESLNPLSLGRWNLKLIFNNENEQYSASSKIPVTPKPIIDQIEEAKIPIPLKTKSFFGCPKEITLPSFEAIYTTSFFVDVADQQFWLVIEDEGIKGEWVVLLNNHTILPRDFVSKRFYSHTNLAYDISNLIKLGENQLCVCVKISRSFDGLLTPIYIFSMAGIFKVDDSWHIGKLPTQGCFSKDLENGIPFYAGFIKYEKELQMPYLESGIVEFFIEDNVDQCVSLYINDELIGTRCWQPYRWKVDSDLLSSKKVKLTLEVSTSMLQLFEGEVIEEKTHKIKTI</sequence>